<name>A0A8X7SCI1_BRACI</name>
<evidence type="ECO:0000313" key="2">
    <source>
        <dbReference type="Proteomes" id="UP000886595"/>
    </source>
</evidence>
<dbReference type="EMBL" id="JAAMPC010000007">
    <property type="protein sequence ID" value="KAG2303787.1"/>
    <property type="molecule type" value="Genomic_DNA"/>
</dbReference>
<proteinExistence type="predicted"/>
<sequence>MVQATRSSHRQCLIFWIKESFHLILKKAFRYLVQMAVTDNTDAAIFVASDGSITKLINVCASDVVLSIQAHSKLWKKFKPSMRKSSEA</sequence>
<organism evidence="1 2">
    <name type="scientific">Brassica carinata</name>
    <name type="common">Ethiopian mustard</name>
    <name type="synonym">Abyssinian cabbage</name>
    <dbReference type="NCBI Taxonomy" id="52824"/>
    <lineage>
        <taxon>Eukaryota</taxon>
        <taxon>Viridiplantae</taxon>
        <taxon>Streptophyta</taxon>
        <taxon>Embryophyta</taxon>
        <taxon>Tracheophyta</taxon>
        <taxon>Spermatophyta</taxon>
        <taxon>Magnoliopsida</taxon>
        <taxon>eudicotyledons</taxon>
        <taxon>Gunneridae</taxon>
        <taxon>Pentapetalae</taxon>
        <taxon>rosids</taxon>
        <taxon>malvids</taxon>
        <taxon>Brassicales</taxon>
        <taxon>Brassicaceae</taxon>
        <taxon>Brassiceae</taxon>
        <taxon>Brassica</taxon>
    </lineage>
</organism>
<evidence type="ECO:0000313" key="1">
    <source>
        <dbReference type="EMBL" id="KAG2303787.1"/>
    </source>
</evidence>
<reference evidence="1 2" key="1">
    <citation type="submission" date="2020-02" db="EMBL/GenBank/DDBJ databases">
        <authorList>
            <person name="Ma Q."/>
            <person name="Huang Y."/>
            <person name="Song X."/>
            <person name="Pei D."/>
        </authorList>
    </citation>
    <scope>NUCLEOTIDE SEQUENCE [LARGE SCALE GENOMIC DNA]</scope>
    <source>
        <strain evidence="1">Sxm20200214</strain>
        <tissue evidence="1">Leaf</tissue>
    </source>
</reference>
<gene>
    <name evidence="1" type="ORF">Bca52824_032438</name>
</gene>
<dbReference type="AlphaFoldDB" id="A0A8X7SCI1"/>
<keyword evidence="2" id="KW-1185">Reference proteome</keyword>
<protein>
    <submittedName>
        <fullName evidence="1">Uncharacterized protein</fullName>
    </submittedName>
</protein>
<accession>A0A8X7SCI1</accession>
<comment type="caution">
    <text evidence="1">The sequence shown here is derived from an EMBL/GenBank/DDBJ whole genome shotgun (WGS) entry which is preliminary data.</text>
</comment>
<dbReference type="Proteomes" id="UP000886595">
    <property type="component" value="Unassembled WGS sequence"/>
</dbReference>